<dbReference type="EMBL" id="VTOU01000001">
    <property type="protein sequence ID" value="TZG29144.1"/>
    <property type="molecule type" value="Genomic_DNA"/>
</dbReference>
<protein>
    <submittedName>
        <fullName evidence="1">DUF3768 domain-containing protein</fullName>
    </submittedName>
</protein>
<dbReference type="InterPro" id="IPR022243">
    <property type="entry name" value="DUF3768"/>
</dbReference>
<evidence type="ECO:0000313" key="1">
    <source>
        <dbReference type="EMBL" id="TZG29144.1"/>
    </source>
</evidence>
<dbReference type="AlphaFoldDB" id="A0A5D9CBN0"/>
<comment type="caution">
    <text evidence="1">The sequence shown here is derived from an EMBL/GenBank/DDBJ whole genome shotgun (WGS) entry which is preliminary data.</text>
</comment>
<proteinExistence type="predicted"/>
<dbReference type="Proteomes" id="UP000322077">
    <property type="component" value="Unassembled WGS sequence"/>
</dbReference>
<name>A0A5D9CBN0_9SPHN</name>
<reference evidence="1 2" key="1">
    <citation type="submission" date="2019-08" db="EMBL/GenBank/DDBJ databases">
        <authorList>
            <person name="Wang G."/>
            <person name="Xu Z."/>
        </authorList>
    </citation>
    <scope>NUCLEOTIDE SEQUENCE [LARGE SCALE GENOMIC DNA]</scope>
    <source>
        <strain evidence="1 2">ZX</strain>
    </source>
</reference>
<sequence length="112" mass="12493">MATIMRRAISARLNDHFRGTGEDGWTFLSAGVAALPISTKDAIIRAVRLFRDFTPDNDPCGEHDCAALTVGKHRIIWKIDYHPQGGRQSVDPGVADPRSVRRIMTIMLAEEY</sequence>
<organism evidence="1 2">
    <name type="scientific">Sphingomonas montanisoli</name>
    <dbReference type="NCBI Taxonomy" id="2606412"/>
    <lineage>
        <taxon>Bacteria</taxon>
        <taxon>Pseudomonadati</taxon>
        <taxon>Pseudomonadota</taxon>
        <taxon>Alphaproteobacteria</taxon>
        <taxon>Sphingomonadales</taxon>
        <taxon>Sphingomonadaceae</taxon>
        <taxon>Sphingomonas</taxon>
    </lineage>
</organism>
<dbReference type="Pfam" id="PF12599">
    <property type="entry name" value="DUF3768"/>
    <property type="match status" value="1"/>
</dbReference>
<keyword evidence="2" id="KW-1185">Reference proteome</keyword>
<evidence type="ECO:0000313" key="2">
    <source>
        <dbReference type="Proteomes" id="UP000322077"/>
    </source>
</evidence>
<accession>A0A5D9CBN0</accession>
<gene>
    <name evidence="1" type="ORF">FYJ91_03135</name>
</gene>